<organism evidence="1 2">
    <name type="scientific">Coemansia brasiliensis</name>
    <dbReference type="NCBI Taxonomy" id="2650707"/>
    <lineage>
        <taxon>Eukaryota</taxon>
        <taxon>Fungi</taxon>
        <taxon>Fungi incertae sedis</taxon>
        <taxon>Zoopagomycota</taxon>
        <taxon>Kickxellomycotina</taxon>
        <taxon>Kickxellomycetes</taxon>
        <taxon>Kickxellales</taxon>
        <taxon>Kickxellaceae</taxon>
        <taxon>Coemansia</taxon>
    </lineage>
</organism>
<dbReference type="EMBL" id="JANBUW010000105">
    <property type="protein sequence ID" value="KAJ2849113.1"/>
    <property type="molecule type" value="Genomic_DNA"/>
</dbReference>
<keyword evidence="2" id="KW-1185">Reference proteome</keyword>
<dbReference type="AlphaFoldDB" id="A0A9W8I8U9"/>
<sequence length="96" mass="11089">MPGPLGKYTYRNGNEQEEKDIAFGNCNTISKVKEKLAEVAELGNMIFRIYIYCDGEEIYDEENDPNWYSTPFPPLGYQDKNLLIVYMDDCEDDDGD</sequence>
<name>A0A9W8I8U9_9FUNG</name>
<dbReference type="Proteomes" id="UP001139887">
    <property type="component" value="Unassembled WGS sequence"/>
</dbReference>
<evidence type="ECO:0000313" key="1">
    <source>
        <dbReference type="EMBL" id="KAJ2849113.1"/>
    </source>
</evidence>
<comment type="caution">
    <text evidence="1">The sequence shown here is derived from an EMBL/GenBank/DDBJ whole genome shotgun (WGS) entry which is preliminary data.</text>
</comment>
<gene>
    <name evidence="1" type="ORF">IWW36_002870</name>
</gene>
<feature type="non-terminal residue" evidence="1">
    <location>
        <position position="96"/>
    </location>
</feature>
<reference evidence="1" key="1">
    <citation type="submission" date="2022-07" db="EMBL/GenBank/DDBJ databases">
        <title>Phylogenomic reconstructions and comparative analyses of Kickxellomycotina fungi.</title>
        <authorList>
            <person name="Reynolds N.K."/>
            <person name="Stajich J.E."/>
            <person name="Barry K."/>
            <person name="Grigoriev I.V."/>
            <person name="Crous P."/>
            <person name="Smith M.E."/>
        </authorList>
    </citation>
    <scope>NUCLEOTIDE SEQUENCE</scope>
    <source>
        <strain evidence="1">NRRL 1566</strain>
    </source>
</reference>
<accession>A0A9W8I8U9</accession>
<proteinExistence type="predicted"/>
<evidence type="ECO:0000313" key="2">
    <source>
        <dbReference type="Proteomes" id="UP001139887"/>
    </source>
</evidence>
<protein>
    <submittedName>
        <fullName evidence="1">Uncharacterized protein</fullName>
    </submittedName>
</protein>